<evidence type="ECO:0000313" key="2">
    <source>
        <dbReference type="EMBL" id="MDR7275001.1"/>
    </source>
</evidence>
<dbReference type="NCBIfam" id="NF047509">
    <property type="entry name" value="Rv3131_FMN_oxido"/>
    <property type="match status" value="1"/>
</dbReference>
<reference evidence="2" key="1">
    <citation type="submission" date="2023-07" db="EMBL/GenBank/DDBJ databases">
        <title>Sequencing the genomes of 1000 actinobacteria strains.</title>
        <authorList>
            <person name="Klenk H.-P."/>
        </authorList>
    </citation>
    <scope>NUCLEOTIDE SEQUENCE</scope>
    <source>
        <strain evidence="2">DSM 44707</strain>
    </source>
</reference>
<evidence type="ECO:0000256" key="1">
    <source>
        <dbReference type="SAM" id="MobiDB-lite"/>
    </source>
</evidence>
<gene>
    <name evidence="2" type="ORF">J2S41_001779</name>
</gene>
<name>A0AAE3YNH5_9ACTN</name>
<sequence>MTSQTNRTVASVLAEAAATAGFAPSVHNTQPWRWRVLPDALELYAVPERKLLSVDPAGRLLTVSVGAALHHAVVALAALGHTAEVTRFDGPELLARITPGAPCEVTPAAMRRVQQLRTRRTDRRPTRDEPVHPDDLTALQRIVEEHGVHLHLLVGDQVYELAAAAGRAAEVEARDPFVQHELEFWKAKTLPAESLPETPVRSTVPNRDFGEHGRLPIGEGHDGSASYGVIFGRDDEPATWLRAGEALSAAWLAAAERGVGVLPLSGVIEVDVTRTALRMTLSELGYPYLVVRLGLPDSDHAGPPATPRMPAAQLIDTSAVS</sequence>
<feature type="region of interest" description="Disordered" evidence="1">
    <location>
        <begin position="301"/>
        <end position="321"/>
    </location>
</feature>
<feature type="compositionally biased region" description="Basic and acidic residues" evidence="1">
    <location>
        <begin position="208"/>
        <end position="218"/>
    </location>
</feature>
<dbReference type="GO" id="GO:0016491">
    <property type="term" value="F:oxidoreductase activity"/>
    <property type="evidence" value="ECO:0007669"/>
    <property type="project" value="InterPro"/>
</dbReference>
<protein>
    <submittedName>
        <fullName evidence="2">Nitroreductase</fullName>
    </submittedName>
</protein>
<dbReference type="InterPro" id="IPR050627">
    <property type="entry name" value="Nitroreductase/BluB"/>
</dbReference>
<dbReference type="PANTHER" id="PTHR23026">
    <property type="entry name" value="NADPH NITROREDUCTASE"/>
    <property type="match status" value="1"/>
</dbReference>
<dbReference type="Gene3D" id="3.40.109.10">
    <property type="entry name" value="NADH Oxidase"/>
    <property type="match status" value="1"/>
</dbReference>
<feature type="region of interest" description="Disordered" evidence="1">
    <location>
        <begin position="196"/>
        <end position="218"/>
    </location>
</feature>
<dbReference type="Proteomes" id="UP001183643">
    <property type="component" value="Unassembled WGS sequence"/>
</dbReference>
<keyword evidence="3" id="KW-1185">Reference proteome</keyword>
<accession>A0AAE3YNH5</accession>
<dbReference type="EMBL" id="JAVDYB010000001">
    <property type="protein sequence ID" value="MDR7275001.1"/>
    <property type="molecule type" value="Genomic_DNA"/>
</dbReference>
<dbReference type="SUPFAM" id="SSF55469">
    <property type="entry name" value="FMN-dependent nitroreductase-like"/>
    <property type="match status" value="2"/>
</dbReference>
<evidence type="ECO:0000313" key="3">
    <source>
        <dbReference type="Proteomes" id="UP001183643"/>
    </source>
</evidence>
<proteinExistence type="predicted"/>
<dbReference type="AlphaFoldDB" id="A0AAE3YNH5"/>
<comment type="caution">
    <text evidence="2">The sequence shown here is derived from an EMBL/GenBank/DDBJ whole genome shotgun (WGS) entry which is preliminary data.</text>
</comment>
<dbReference type="InterPro" id="IPR000415">
    <property type="entry name" value="Nitroreductase-like"/>
</dbReference>
<organism evidence="2 3">
    <name type="scientific">Catenuloplanes atrovinosus</name>
    <dbReference type="NCBI Taxonomy" id="137266"/>
    <lineage>
        <taxon>Bacteria</taxon>
        <taxon>Bacillati</taxon>
        <taxon>Actinomycetota</taxon>
        <taxon>Actinomycetes</taxon>
        <taxon>Micromonosporales</taxon>
        <taxon>Micromonosporaceae</taxon>
        <taxon>Catenuloplanes</taxon>
    </lineage>
</organism>
<dbReference type="PANTHER" id="PTHR23026:SF123">
    <property type="entry name" value="NAD(P)H NITROREDUCTASE RV3131-RELATED"/>
    <property type="match status" value="1"/>
</dbReference>
<dbReference type="RefSeq" id="WP_310365408.1">
    <property type="nucleotide sequence ID" value="NZ_JAVDYB010000001.1"/>
</dbReference>